<dbReference type="OrthoDB" id="163281at2"/>
<dbReference type="Gene3D" id="2.60.120.560">
    <property type="entry name" value="Exo-inulinase, domain 1"/>
    <property type="match status" value="1"/>
</dbReference>
<evidence type="ECO:0000313" key="3">
    <source>
        <dbReference type="Proteomes" id="UP000256388"/>
    </source>
</evidence>
<evidence type="ECO:0000256" key="1">
    <source>
        <dbReference type="SAM" id="SignalP"/>
    </source>
</evidence>
<dbReference type="Proteomes" id="UP000256388">
    <property type="component" value="Unassembled WGS sequence"/>
</dbReference>
<name>A0A347ZNL6_9CHLR</name>
<dbReference type="AlphaFoldDB" id="A0A347ZNL6"/>
<comment type="caution">
    <text evidence="2">The sequence shown here is derived from an EMBL/GenBank/DDBJ whole genome shotgun (WGS) entry which is preliminary data.</text>
</comment>
<feature type="signal peptide" evidence="1">
    <location>
        <begin position="1"/>
        <end position="20"/>
    </location>
</feature>
<keyword evidence="3" id="KW-1185">Reference proteome</keyword>
<keyword evidence="1" id="KW-0732">Signal</keyword>
<organism evidence="2 3">
    <name type="scientific">Pelolinea submarina</name>
    <dbReference type="NCBI Taxonomy" id="913107"/>
    <lineage>
        <taxon>Bacteria</taxon>
        <taxon>Bacillati</taxon>
        <taxon>Chloroflexota</taxon>
        <taxon>Anaerolineae</taxon>
        <taxon>Anaerolineales</taxon>
        <taxon>Anaerolineaceae</taxon>
        <taxon>Pelolinea</taxon>
    </lineage>
</organism>
<accession>A0A347ZNL6</accession>
<dbReference type="PROSITE" id="PS51257">
    <property type="entry name" value="PROKAR_LIPOPROTEIN"/>
    <property type="match status" value="1"/>
</dbReference>
<proteinExistence type="predicted"/>
<sequence length="253" mass="28039">MKSKLLVVLLISAFVLSSCGSLPQVSLGNSGAKVAEEMELQELQAEPTEAVLPDNGAFFRDEFDGDITNDWGLKVVSGLESQLIWEQINGKLRLQTLPPNDTNFIFLNTKHTYDDVIVTAEVSDAGPLDATMSLICRASEAGWYEFRISPSGYYELLRFDQYLRDDGKNAYTNFVEKRVGSTKIVSGLNTNQFSLSCVGSTISAFVNGEQLYWEKRPLAVEDNSYSDGTVGFGMAGYGKEYDLTFDWIEVSKP</sequence>
<evidence type="ECO:0008006" key="4">
    <source>
        <dbReference type="Google" id="ProtNLM"/>
    </source>
</evidence>
<reference evidence="2 3" key="1">
    <citation type="submission" date="2018-08" db="EMBL/GenBank/DDBJ databases">
        <title>Genomic Encyclopedia of Type Strains, Phase IV (KMG-IV): sequencing the most valuable type-strain genomes for metagenomic binning, comparative biology and taxonomic classification.</title>
        <authorList>
            <person name="Goeker M."/>
        </authorList>
    </citation>
    <scope>NUCLEOTIDE SEQUENCE [LARGE SCALE GENOMIC DNA]</scope>
    <source>
        <strain evidence="2 3">DSM 23923</strain>
    </source>
</reference>
<evidence type="ECO:0000313" key="2">
    <source>
        <dbReference type="EMBL" id="REG08500.1"/>
    </source>
</evidence>
<protein>
    <recommendedName>
        <fullName evidence="4">3-keto-disaccharide hydrolase domain-containing protein</fullName>
    </recommendedName>
</protein>
<feature type="chain" id="PRO_5030063547" description="3-keto-disaccharide hydrolase domain-containing protein" evidence="1">
    <location>
        <begin position="21"/>
        <end position="253"/>
    </location>
</feature>
<dbReference type="EMBL" id="QUMS01000002">
    <property type="protein sequence ID" value="REG08500.1"/>
    <property type="molecule type" value="Genomic_DNA"/>
</dbReference>
<dbReference type="RefSeq" id="WP_116225153.1">
    <property type="nucleotide sequence ID" value="NZ_AP018437.1"/>
</dbReference>
<gene>
    <name evidence="2" type="ORF">DFR64_1868</name>
</gene>